<dbReference type="InterPro" id="IPR000626">
    <property type="entry name" value="Ubiquitin-like_dom"/>
</dbReference>
<proteinExistence type="predicted"/>
<keyword evidence="2" id="KW-0833">Ubl conjugation pathway</keyword>
<evidence type="ECO:0000256" key="1">
    <source>
        <dbReference type="ARBA" id="ARBA00021360"/>
    </source>
</evidence>
<dbReference type="Pfam" id="PF00240">
    <property type="entry name" value="ubiquitin"/>
    <property type="match status" value="1"/>
</dbReference>
<evidence type="ECO:0000313" key="4">
    <source>
        <dbReference type="EMBL" id="PIC55671.1"/>
    </source>
</evidence>
<dbReference type="CDD" id="cd01791">
    <property type="entry name" value="Ubl_UBL5"/>
    <property type="match status" value="1"/>
</dbReference>
<dbReference type="PROSITE" id="PS50053">
    <property type="entry name" value="UBIQUITIN_2"/>
    <property type="match status" value="1"/>
</dbReference>
<dbReference type="OrthoDB" id="3881at2759"/>
<dbReference type="FunFam" id="3.10.20.90:FF:000052">
    <property type="entry name" value="Ubiquitin-like protein 5"/>
    <property type="match status" value="1"/>
</dbReference>
<keyword evidence="5" id="KW-1185">Reference proteome</keyword>
<evidence type="ECO:0000259" key="3">
    <source>
        <dbReference type="PROSITE" id="PS50053"/>
    </source>
</evidence>
<dbReference type="PANTHER" id="PTHR13042">
    <property type="entry name" value="UBIQUITIN-LIKE PROTEIN 5"/>
    <property type="match status" value="1"/>
</dbReference>
<accession>A0A2G5VVF2</accession>
<dbReference type="Proteomes" id="UP000230233">
    <property type="component" value="Chromosome I"/>
</dbReference>
<evidence type="ECO:0000313" key="5">
    <source>
        <dbReference type="Proteomes" id="UP000230233"/>
    </source>
</evidence>
<evidence type="ECO:0000256" key="2">
    <source>
        <dbReference type="ARBA" id="ARBA00022786"/>
    </source>
</evidence>
<dbReference type="AlphaFoldDB" id="A0A2G5VVF2"/>
<dbReference type="STRING" id="1611254.A0A2G5VVF2"/>
<protein>
    <recommendedName>
        <fullName evidence="1">Ubiquitin-like protein 5</fullName>
    </recommendedName>
</protein>
<dbReference type="InterPro" id="IPR039732">
    <property type="entry name" value="Hub1/Ubl5"/>
</dbReference>
<reference evidence="4" key="1">
    <citation type="journal article" date="2018" name="Science">
        <title>Rapid genome shrinkage in a self-fertile nematode reveals sperm competition proteins.</title>
        <authorList>
            <person name="Yin D."/>
            <person name="Schwarz E.M."/>
            <person name="Thomas C.G."/>
            <person name="Felde R.L."/>
            <person name="Korf I.F."/>
            <person name="Cutter A.D."/>
            <person name="Schartner C.M."/>
            <person name="Ralston E.J."/>
            <person name="Meyer B.J."/>
            <person name="Haag E.S."/>
        </authorList>
    </citation>
    <scope>NUCLEOTIDE SEQUENCE</scope>
    <source>
        <strain evidence="4">JU1422</strain>
    </source>
</reference>
<gene>
    <name evidence="4" type="primary">Cnig_chr_I.g850</name>
    <name evidence="4" type="ORF">B9Z55_000850</name>
</gene>
<dbReference type="Gene3D" id="3.10.20.90">
    <property type="entry name" value="Phosphatidylinositol 3-kinase Catalytic Subunit, Chain A, domain 1"/>
    <property type="match status" value="1"/>
</dbReference>
<organism evidence="4 5">
    <name type="scientific">Caenorhabditis nigoni</name>
    <dbReference type="NCBI Taxonomy" id="1611254"/>
    <lineage>
        <taxon>Eukaryota</taxon>
        <taxon>Metazoa</taxon>
        <taxon>Ecdysozoa</taxon>
        <taxon>Nematoda</taxon>
        <taxon>Chromadorea</taxon>
        <taxon>Rhabditida</taxon>
        <taxon>Rhabditina</taxon>
        <taxon>Rhabditomorpha</taxon>
        <taxon>Rhabditoidea</taxon>
        <taxon>Rhabditidae</taxon>
        <taxon>Peloderinae</taxon>
        <taxon>Caenorhabditis</taxon>
    </lineage>
</organism>
<sequence>MIEITANDRLGKKVRIKCNPSDTIEVLKKLIAAQTGTRWEKIVLKKGYTIYKDHITLMDYEIHEEFNFELYYQ</sequence>
<name>A0A2G5VVF2_9PELO</name>
<feature type="domain" description="Ubiquitin-like" evidence="3">
    <location>
        <begin position="2"/>
        <end position="73"/>
    </location>
</feature>
<comment type="caution">
    <text evidence="4">The sequence shown here is derived from an EMBL/GenBank/DDBJ whole genome shotgun (WGS) entry which is preliminary data.</text>
</comment>
<dbReference type="InterPro" id="IPR029071">
    <property type="entry name" value="Ubiquitin-like_domsf"/>
</dbReference>
<dbReference type="EMBL" id="PDUG01000001">
    <property type="protein sequence ID" value="PIC55671.1"/>
    <property type="molecule type" value="Genomic_DNA"/>
</dbReference>
<dbReference type="SUPFAM" id="SSF54236">
    <property type="entry name" value="Ubiquitin-like"/>
    <property type="match status" value="1"/>
</dbReference>